<reference evidence="1 2" key="1">
    <citation type="submission" date="2024-05" db="EMBL/GenBank/DDBJ databases">
        <title>Genetic variation in Jamaican populations of the coffee berry borer (Hypothenemus hampei).</title>
        <authorList>
            <person name="Errbii M."/>
            <person name="Myrie A."/>
        </authorList>
    </citation>
    <scope>NUCLEOTIDE SEQUENCE [LARGE SCALE GENOMIC DNA]</scope>
    <source>
        <strain evidence="1">JA-Hopewell-2020-01-JO</strain>
        <tissue evidence="1">Whole body</tissue>
    </source>
</reference>
<protein>
    <submittedName>
        <fullName evidence="1">Uncharacterized protein</fullName>
    </submittedName>
</protein>
<sequence>MIYTGHNLYSLSATGRRFLTRFFLPTFFAAITSKMVVSDHLKLELLLATKIWNGEFNSNMNNHIQLLLDKKAVLYVATFQDLCHLKVIQFCLDILENFLLNTKLYISLSSTFGVNESLEVFATNKSILPTDTGKSCSIMANSFKKQTIYVLYMPHLAEEPKTKIGSILIKIEGVGSFIIDMSVKQYTVTECPKVIVNQVKEKMPKCGVQCLVVKQNKEIFNSDNEILIIIPNTNYLEYPKENFQQKSGILDSVFYNLKNQVKIFNALKRFWNESLYW</sequence>
<evidence type="ECO:0000313" key="2">
    <source>
        <dbReference type="Proteomes" id="UP001566132"/>
    </source>
</evidence>
<proteinExistence type="predicted"/>
<keyword evidence="2" id="KW-1185">Reference proteome</keyword>
<evidence type="ECO:0000313" key="1">
    <source>
        <dbReference type="EMBL" id="KAL1517761.1"/>
    </source>
</evidence>
<name>A0ABD1FEQ7_HYPHA</name>
<dbReference type="Proteomes" id="UP001566132">
    <property type="component" value="Unassembled WGS sequence"/>
</dbReference>
<organism evidence="1 2">
    <name type="scientific">Hypothenemus hampei</name>
    <name type="common">Coffee berry borer</name>
    <dbReference type="NCBI Taxonomy" id="57062"/>
    <lineage>
        <taxon>Eukaryota</taxon>
        <taxon>Metazoa</taxon>
        <taxon>Ecdysozoa</taxon>
        <taxon>Arthropoda</taxon>
        <taxon>Hexapoda</taxon>
        <taxon>Insecta</taxon>
        <taxon>Pterygota</taxon>
        <taxon>Neoptera</taxon>
        <taxon>Endopterygota</taxon>
        <taxon>Coleoptera</taxon>
        <taxon>Polyphaga</taxon>
        <taxon>Cucujiformia</taxon>
        <taxon>Curculionidae</taxon>
        <taxon>Scolytinae</taxon>
        <taxon>Hypothenemus</taxon>
    </lineage>
</organism>
<comment type="caution">
    <text evidence="1">The sequence shown here is derived from an EMBL/GenBank/DDBJ whole genome shotgun (WGS) entry which is preliminary data.</text>
</comment>
<accession>A0ABD1FEQ7</accession>
<gene>
    <name evidence="1" type="ORF">ABEB36_001488</name>
</gene>
<dbReference type="AlphaFoldDB" id="A0ABD1FEQ7"/>
<dbReference type="EMBL" id="JBDJPC010000001">
    <property type="protein sequence ID" value="KAL1517761.1"/>
    <property type="molecule type" value="Genomic_DNA"/>
</dbReference>